<dbReference type="STRING" id="34004.SAMN04488021_10125"/>
<organism evidence="1 2">
    <name type="scientific">Paracoccus aminovorans</name>
    <dbReference type="NCBI Taxonomy" id="34004"/>
    <lineage>
        <taxon>Bacteria</taxon>
        <taxon>Pseudomonadati</taxon>
        <taxon>Pseudomonadota</taxon>
        <taxon>Alphaproteobacteria</taxon>
        <taxon>Rhodobacterales</taxon>
        <taxon>Paracoccaceae</taxon>
        <taxon>Paracoccus</taxon>
    </lineage>
</organism>
<name>A0A1I2X478_9RHOB</name>
<dbReference type="Proteomes" id="UP000183635">
    <property type="component" value="Unassembled WGS sequence"/>
</dbReference>
<protein>
    <submittedName>
        <fullName evidence="1">Uncharacterized protein</fullName>
    </submittedName>
</protein>
<evidence type="ECO:0000313" key="2">
    <source>
        <dbReference type="Proteomes" id="UP000183635"/>
    </source>
</evidence>
<sequence>MLQRLNDGKISQQIVVGDGTRTEEMAIVFDCEQNRGVWFSDVLPPELGMIGRSTDRFERLMGTIRGTPNIDLSELGNTVRREFGARQSGTLHSRTFAVNGFDFDLSCSCYLH</sequence>
<keyword evidence="2" id="KW-1185">Reference proteome</keyword>
<dbReference type="AlphaFoldDB" id="A0A1I2X478"/>
<gene>
    <name evidence="1" type="ORF">SAMN04488021_10125</name>
</gene>
<accession>A0A1I2X478</accession>
<proteinExistence type="predicted"/>
<evidence type="ECO:0000313" key="1">
    <source>
        <dbReference type="EMBL" id="SFH07496.1"/>
    </source>
</evidence>
<reference evidence="1 2" key="1">
    <citation type="submission" date="2016-10" db="EMBL/GenBank/DDBJ databases">
        <authorList>
            <person name="de Groot N.N."/>
        </authorList>
    </citation>
    <scope>NUCLEOTIDE SEQUENCE [LARGE SCALE GENOMIC DNA]</scope>
    <source>
        <strain evidence="1 2">DSM 8537</strain>
    </source>
</reference>
<dbReference type="EMBL" id="FOPU01000001">
    <property type="protein sequence ID" value="SFH07496.1"/>
    <property type="molecule type" value="Genomic_DNA"/>
</dbReference>